<accession>A0AAW0YFP9</accession>
<dbReference type="GO" id="GO:0005634">
    <property type="term" value="C:nucleus"/>
    <property type="evidence" value="ECO:0007669"/>
    <property type="project" value="UniProtKB-SubCell"/>
</dbReference>
<dbReference type="EC" id="3.4.19.12" evidence="3"/>
<evidence type="ECO:0000256" key="7">
    <source>
        <dbReference type="ARBA" id="ARBA00022807"/>
    </source>
</evidence>
<reference evidence="11 12" key="1">
    <citation type="journal article" date="2024" name="BMC Genomics">
        <title>Genome assembly of redclaw crayfish (Cherax quadricarinatus) provides insights into its immune adaptation and hypoxia tolerance.</title>
        <authorList>
            <person name="Liu Z."/>
            <person name="Zheng J."/>
            <person name="Li H."/>
            <person name="Fang K."/>
            <person name="Wang S."/>
            <person name="He J."/>
            <person name="Zhou D."/>
            <person name="Weng S."/>
            <person name="Chi M."/>
            <person name="Gu Z."/>
            <person name="He J."/>
            <person name="Li F."/>
            <person name="Wang M."/>
        </authorList>
    </citation>
    <scope>NUCLEOTIDE SEQUENCE [LARGE SCALE GENOMIC DNA]</scope>
    <source>
        <strain evidence="11">ZL_2023a</strain>
    </source>
</reference>
<evidence type="ECO:0000256" key="4">
    <source>
        <dbReference type="ARBA" id="ARBA00022670"/>
    </source>
</evidence>
<evidence type="ECO:0000256" key="3">
    <source>
        <dbReference type="ARBA" id="ARBA00012759"/>
    </source>
</evidence>
<dbReference type="InterPro" id="IPR038765">
    <property type="entry name" value="Papain-like_cys_pep_sf"/>
</dbReference>
<evidence type="ECO:0000256" key="1">
    <source>
        <dbReference type="ARBA" id="ARBA00000707"/>
    </source>
</evidence>
<keyword evidence="6" id="KW-0378">Hydrolase</keyword>
<feature type="region of interest" description="Disordered" evidence="9">
    <location>
        <begin position="147"/>
        <end position="298"/>
    </location>
</feature>
<dbReference type="GO" id="GO:0004843">
    <property type="term" value="F:cysteine-type deubiquitinase activity"/>
    <property type="evidence" value="ECO:0007669"/>
    <property type="project" value="UniProtKB-EC"/>
</dbReference>
<evidence type="ECO:0000259" key="10">
    <source>
        <dbReference type="PROSITE" id="PS50235"/>
    </source>
</evidence>
<evidence type="ECO:0000256" key="9">
    <source>
        <dbReference type="SAM" id="MobiDB-lite"/>
    </source>
</evidence>
<keyword evidence="8" id="KW-0539">Nucleus</keyword>
<evidence type="ECO:0000256" key="5">
    <source>
        <dbReference type="ARBA" id="ARBA00022786"/>
    </source>
</evidence>
<protein>
    <recommendedName>
        <fullName evidence="3">ubiquitinyl hydrolase 1</fullName>
        <ecNumber evidence="3">3.4.19.12</ecNumber>
    </recommendedName>
</protein>
<feature type="compositionally biased region" description="Basic and acidic residues" evidence="9">
    <location>
        <begin position="39"/>
        <end position="53"/>
    </location>
</feature>
<organism evidence="11 12">
    <name type="scientific">Cherax quadricarinatus</name>
    <name type="common">Australian red claw crayfish</name>
    <dbReference type="NCBI Taxonomy" id="27406"/>
    <lineage>
        <taxon>Eukaryota</taxon>
        <taxon>Metazoa</taxon>
        <taxon>Ecdysozoa</taxon>
        <taxon>Arthropoda</taxon>
        <taxon>Crustacea</taxon>
        <taxon>Multicrustacea</taxon>
        <taxon>Malacostraca</taxon>
        <taxon>Eumalacostraca</taxon>
        <taxon>Eucarida</taxon>
        <taxon>Decapoda</taxon>
        <taxon>Pleocyemata</taxon>
        <taxon>Astacidea</taxon>
        <taxon>Parastacoidea</taxon>
        <taxon>Parastacidae</taxon>
        <taxon>Cherax</taxon>
    </lineage>
</organism>
<dbReference type="GO" id="GO:0016579">
    <property type="term" value="P:protein deubiquitination"/>
    <property type="evidence" value="ECO:0007669"/>
    <property type="project" value="InterPro"/>
</dbReference>
<evidence type="ECO:0000256" key="6">
    <source>
        <dbReference type="ARBA" id="ARBA00022801"/>
    </source>
</evidence>
<dbReference type="SUPFAM" id="SSF54001">
    <property type="entry name" value="Cysteine proteinases"/>
    <property type="match status" value="1"/>
</dbReference>
<evidence type="ECO:0000313" key="12">
    <source>
        <dbReference type="Proteomes" id="UP001445076"/>
    </source>
</evidence>
<sequence length="664" mass="80359">SNLRHVLEEHVQEEVQLHERVNAEEHTRSREPLNTPRQLHAEHLHEEQPVNPEQLKRQEHLLLEERLRTEQNLRESATVQRKFNTHEVNKEQIYKYEQLNEQEQFKEHEHFEEQEQYEDFEQFEEQEQNEDFEQFEEQEQYEDFEQFEEQEQYKDFEQSEEQEQYEDFEQFEEQEQYEDYQFKEQYEHEQFKEQGHYEEQFEQEQFKEHEHFEEQEQHEEQEHFEEQEQYEEQEQVKEREQYEEQEQVKEREQYEEREQVKEREQYEEQEQVKEREQYEEQEQVKEREQYEEQEQVKEREQYEERKQVIVQEQLYEQEQFLEQEQLHRQEHLNEQEQLNKDPLEQNTSVALTHEQCVSMVTAMVNCLYHTRPIRQFFSHSLHRQEQSDEAARLTEDFVRVIETLNSGRKVQPAVLSMMATLESYNASFDNVSQEDAQGMLEDLLQLLHLDLLQKQSSNNSSSEDEEADDSTVISEVFQGIHRSFVTCLATNTILSTSSDTFSAVSVSPNPPAGDSHLQELLERQYRPHMVLWECWKCGKQHQCSRFRVIIKLPQVLVVKLSWPTRKRSDTTQEEVTFPSSINLTPFMKNTGQEISTYRLYAACGDQDGSFSAYCRKRNSWYAYQGAVIRQTSLPKALSGRRARLLFYDTQSEGSQMTTALRGLE</sequence>
<dbReference type="AlphaFoldDB" id="A0AAW0YFP9"/>
<feature type="compositionally biased region" description="Basic and acidic residues" evidence="9">
    <location>
        <begin position="20"/>
        <end position="31"/>
    </location>
</feature>
<dbReference type="Proteomes" id="UP001445076">
    <property type="component" value="Unassembled WGS sequence"/>
</dbReference>
<evidence type="ECO:0000256" key="8">
    <source>
        <dbReference type="ARBA" id="ARBA00023242"/>
    </source>
</evidence>
<keyword evidence="4" id="KW-0645">Protease</keyword>
<comment type="subcellular location">
    <subcellularLocation>
        <location evidence="2">Nucleus</location>
    </subcellularLocation>
</comment>
<dbReference type="EMBL" id="JARKIK010000007">
    <property type="protein sequence ID" value="KAK8750753.1"/>
    <property type="molecule type" value="Genomic_DNA"/>
</dbReference>
<dbReference type="Gene3D" id="3.90.70.10">
    <property type="entry name" value="Cysteine proteinases"/>
    <property type="match status" value="1"/>
</dbReference>
<feature type="non-terminal residue" evidence="11">
    <location>
        <position position="1"/>
    </location>
</feature>
<dbReference type="PANTHER" id="PTHR21646">
    <property type="entry name" value="UBIQUITIN CARBOXYL-TERMINAL HYDROLASE"/>
    <property type="match status" value="1"/>
</dbReference>
<name>A0AAW0YFP9_CHEQU</name>
<feature type="compositionally biased region" description="Basic and acidic residues" evidence="9">
    <location>
        <begin position="234"/>
        <end position="298"/>
    </location>
</feature>
<dbReference type="PANTHER" id="PTHR21646:SF33">
    <property type="entry name" value="UBIQUITIN CARBOXYL-TERMINAL HYDROLASE 22"/>
    <property type="match status" value="1"/>
</dbReference>
<dbReference type="Pfam" id="PF00443">
    <property type="entry name" value="UCH"/>
    <property type="match status" value="1"/>
</dbReference>
<comment type="catalytic activity">
    <reaction evidence="1">
        <text>Thiol-dependent hydrolysis of ester, thioester, amide, peptide and isopeptide bonds formed by the C-terminal Gly of ubiquitin (a 76-residue protein attached to proteins as an intracellular targeting signal).</text>
        <dbReference type="EC" id="3.4.19.12"/>
    </reaction>
</comment>
<evidence type="ECO:0000313" key="11">
    <source>
        <dbReference type="EMBL" id="KAK8750753.1"/>
    </source>
</evidence>
<keyword evidence="7" id="KW-0788">Thiol protease</keyword>
<feature type="compositionally biased region" description="Basic and acidic residues" evidence="9">
    <location>
        <begin position="180"/>
        <end position="226"/>
    </location>
</feature>
<feature type="compositionally biased region" description="Acidic residues" evidence="9">
    <location>
        <begin position="158"/>
        <end position="178"/>
    </location>
</feature>
<comment type="caution">
    <text evidence="11">The sequence shown here is derived from an EMBL/GenBank/DDBJ whole genome shotgun (WGS) entry which is preliminary data.</text>
</comment>
<dbReference type="InterPro" id="IPR050185">
    <property type="entry name" value="Ub_carboxyl-term_hydrolase"/>
</dbReference>
<dbReference type="InterPro" id="IPR028889">
    <property type="entry name" value="USP"/>
</dbReference>
<dbReference type="GO" id="GO:0006508">
    <property type="term" value="P:proteolysis"/>
    <property type="evidence" value="ECO:0007669"/>
    <property type="project" value="UniProtKB-KW"/>
</dbReference>
<gene>
    <name evidence="11" type="ORF">OTU49_014996</name>
</gene>
<evidence type="ECO:0000256" key="2">
    <source>
        <dbReference type="ARBA" id="ARBA00004123"/>
    </source>
</evidence>
<dbReference type="PROSITE" id="PS50235">
    <property type="entry name" value="USP_3"/>
    <property type="match status" value="1"/>
</dbReference>
<keyword evidence="5" id="KW-0833">Ubl conjugation pathway</keyword>
<proteinExistence type="predicted"/>
<keyword evidence="12" id="KW-1185">Reference proteome</keyword>
<dbReference type="InterPro" id="IPR001394">
    <property type="entry name" value="Peptidase_C19_UCH"/>
</dbReference>
<feature type="domain" description="USP" evidence="10">
    <location>
        <begin position="349"/>
        <end position="650"/>
    </location>
</feature>
<feature type="region of interest" description="Disordered" evidence="9">
    <location>
        <begin position="20"/>
        <end position="53"/>
    </location>
</feature>